<dbReference type="EMBL" id="JACSPQ010000053">
    <property type="protein sequence ID" value="MBD8003254.1"/>
    <property type="molecule type" value="Genomic_DNA"/>
</dbReference>
<organism evidence="2 3">
    <name type="scientific">Phocaeicola faecium</name>
    <dbReference type="NCBI Taxonomy" id="2762213"/>
    <lineage>
        <taxon>Bacteria</taxon>
        <taxon>Pseudomonadati</taxon>
        <taxon>Bacteroidota</taxon>
        <taxon>Bacteroidia</taxon>
        <taxon>Bacteroidales</taxon>
        <taxon>Bacteroidaceae</taxon>
        <taxon>Phocaeicola</taxon>
    </lineage>
</organism>
<comment type="caution">
    <text evidence="2">The sequence shown here is derived from an EMBL/GenBank/DDBJ whole genome shotgun (WGS) entry which is preliminary data.</text>
</comment>
<dbReference type="RefSeq" id="WP_178257190.1">
    <property type="nucleotide sequence ID" value="NZ_JACSPQ010000053.1"/>
</dbReference>
<feature type="region of interest" description="Disordered" evidence="1">
    <location>
        <begin position="30"/>
        <end position="55"/>
    </location>
</feature>
<evidence type="ECO:0000313" key="2">
    <source>
        <dbReference type="EMBL" id="MBD8003254.1"/>
    </source>
</evidence>
<sequence length="55" mass="6801">MMDDWEEFESWHEDLMAWERFQDELERIKGENTNDNSHKEKINNISDNQTFPNKQ</sequence>
<accession>A0ABR8VEN5</accession>
<protein>
    <submittedName>
        <fullName evidence="2">Uncharacterized protein</fullName>
    </submittedName>
</protein>
<feature type="compositionally biased region" description="Basic and acidic residues" evidence="1">
    <location>
        <begin position="30"/>
        <end position="42"/>
    </location>
</feature>
<feature type="compositionally biased region" description="Polar residues" evidence="1">
    <location>
        <begin position="43"/>
        <end position="55"/>
    </location>
</feature>
<name>A0ABR8VEN5_9BACT</name>
<evidence type="ECO:0000313" key="3">
    <source>
        <dbReference type="Proteomes" id="UP000616346"/>
    </source>
</evidence>
<evidence type="ECO:0000256" key="1">
    <source>
        <dbReference type="SAM" id="MobiDB-lite"/>
    </source>
</evidence>
<gene>
    <name evidence="2" type="ORF">H9626_13775</name>
</gene>
<dbReference type="Proteomes" id="UP000616346">
    <property type="component" value="Unassembled WGS sequence"/>
</dbReference>
<keyword evidence="3" id="KW-1185">Reference proteome</keyword>
<proteinExistence type="predicted"/>
<reference evidence="2 3" key="1">
    <citation type="submission" date="2020-08" db="EMBL/GenBank/DDBJ databases">
        <title>A Genomic Blueprint of the Chicken Gut Microbiome.</title>
        <authorList>
            <person name="Gilroy R."/>
            <person name="Ravi A."/>
            <person name="Getino M."/>
            <person name="Pursley I."/>
            <person name="Horton D.L."/>
            <person name="Alikhan N.-F."/>
            <person name="Baker D."/>
            <person name="Gharbi K."/>
            <person name="Hall N."/>
            <person name="Watson M."/>
            <person name="Adriaenssens E.M."/>
            <person name="Foster-Nyarko E."/>
            <person name="Jarju S."/>
            <person name="Secka A."/>
            <person name="Antonio M."/>
            <person name="Oren A."/>
            <person name="Chaudhuri R."/>
            <person name="La Ragione R.M."/>
            <person name="Hildebrand F."/>
            <person name="Pallen M.J."/>
        </authorList>
    </citation>
    <scope>NUCLEOTIDE SEQUENCE [LARGE SCALE GENOMIC DNA]</scope>
    <source>
        <strain evidence="2 3">Sa1YUN3</strain>
    </source>
</reference>